<reference evidence="2 3" key="1">
    <citation type="submission" date="2015-10" db="EMBL/GenBank/DDBJ databases">
        <title>Draft genome sequence of Streptomyces cellostaticus DSM 40189, type strain for the species Streptomyces cellostaticus.</title>
        <authorList>
            <person name="Ruckert C."/>
            <person name="Winkler A."/>
            <person name="Kalinowski J."/>
            <person name="Kampfer P."/>
            <person name="Glaeser S."/>
        </authorList>
    </citation>
    <scope>NUCLEOTIDE SEQUENCE [LARGE SCALE GENOMIC DNA]</scope>
    <source>
        <strain evidence="2 3">DSM 40189</strain>
    </source>
</reference>
<feature type="signal peptide" evidence="1">
    <location>
        <begin position="1"/>
        <end position="27"/>
    </location>
</feature>
<organism evidence="2 3">
    <name type="scientific">Streptomyces cellostaticus</name>
    <dbReference type="NCBI Taxonomy" id="67285"/>
    <lineage>
        <taxon>Bacteria</taxon>
        <taxon>Bacillati</taxon>
        <taxon>Actinomycetota</taxon>
        <taxon>Actinomycetes</taxon>
        <taxon>Kitasatosporales</taxon>
        <taxon>Streptomycetaceae</taxon>
        <taxon>Streptomyces</taxon>
    </lineage>
</organism>
<dbReference type="RefSeq" id="WP_067000410.1">
    <property type="nucleotide sequence ID" value="NZ_BNDU01000006.1"/>
</dbReference>
<accession>A0A117PVY3</accession>
<dbReference type="OrthoDB" id="4217244at2"/>
<keyword evidence="3" id="KW-1185">Reference proteome</keyword>
<comment type="caution">
    <text evidence="2">The sequence shown here is derived from an EMBL/GenBank/DDBJ whole genome shotgun (WGS) entry which is preliminary data.</text>
</comment>
<dbReference type="Proteomes" id="UP000054241">
    <property type="component" value="Unassembled WGS sequence"/>
</dbReference>
<sequence>MTSKTIGRFIAAALGVGVLATATPAFADQDIKVIWGHGYRVSSDHGVAAVKDLADDNNAVYVQYTRAGHGSEIFTLWNKKGSGTTAYSGHGGTVTIKKVCRSISLRPDVCFTKTP</sequence>
<dbReference type="EMBL" id="LMWL01000034">
    <property type="protein sequence ID" value="KUM94923.1"/>
    <property type="molecule type" value="Genomic_DNA"/>
</dbReference>
<feature type="chain" id="PRO_5007153668" evidence="1">
    <location>
        <begin position="28"/>
        <end position="115"/>
    </location>
</feature>
<name>A0A117PVY3_9ACTN</name>
<dbReference type="AlphaFoldDB" id="A0A117PVY3"/>
<keyword evidence="1" id="KW-0732">Signal</keyword>
<evidence type="ECO:0000313" key="2">
    <source>
        <dbReference type="EMBL" id="KUM94923.1"/>
    </source>
</evidence>
<proteinExistence type="predicted"/>
<gene>
    <name evidence="2" type="ORF">AQI88_18955</name>
</gene>
<protein>
    <submittedName>
        <fullName evidence="2">Uncharacterized protein</fullName>
    </submittedName>
</protein>
<evidence type="ECO:0000313" key="3">
    <source>
        <dbReference type="Proteomes" id="UP000054241"/>
    </source>
</evidence>
<evidence type="ECO:0000256" key="1">
    <source>
        <dbReference type="SAM" id="SignalP"/>
    </source>
</evidence>